<keyword evidence="1" id="KW-0472">Membrane</keyword>
<keyword evidence="3" id="KW-1185">Reference proteome</keyword>
<dbReference type="Proteomes" id="UP000571554">
    <property type="component" value="Unassembled WGS sequence"/>
</dbReference>
<protein>
    <submittedName>
        <fullName evidence="2">Uncharacterized protein</fullName>
    </submittedName>
</protein>
<evidence type="ECO:0000313" key="3">
    <source>
        <dbReference type="Proteomes" id="UP000571554"/>
    </source>
</evidence>
<keyword evidence="1" id="KW-0812">Transmembrane</keyword>
<evidence type="ECO:0000313" key="2">
    <source>
        <dbReference type="EMBL" id="MBB6106522.1"/>
    </source>
</evidence>
<evidence type="ECO:0000256" key="1">
    <source>
        <dbReference type="SAM" id="Phobius"/>
    </source>
</evidence>
<keyword evidence="1" id="KW-1133">Transmembrane helix</keyword>
<accession>A0A7W9U3T8</accession>
<organism evidence="2 3">
    <name type="scientific">Paraburkholderia bannensis</name>
    <dbReference type="NCBI Taxonomy" id="765414"/>
    <lineage>
        <taxon>Bacteria</taxon>
        <taxon>Pseudomonadati</taxon>
        <taxon>Pseudomonadota</taxon>
        <taxon>Betaproteobacteria</taxon>
        <taxon>Burkholderiales</taxon>
        <taxon>Burkholderiaceae</taxon>
        <taxon>Paraburkholderia</taxon>
    </lineage>
</organism>
<gene>
    <name evidence="2" type="ORF">F4827_006397</name>
</gene>
<proteinExistence type="predicted"/>
<dbReference type="EMBL" id="JACHBW010000027">
    <property type="protein sequence ID" value="MBB6106522.1"/>
    <property type="molecule type" value="Genomic_DNA"/>
</dbReference>
<name>A0A7W9U3T8_9BURK</name>
<reference evidence="2 3" key="1">
    <citation type="submission" date="2020-08" db="EMBL/GenBank/DDBJ databases">
        <title>Above-ground endophytic microbial communities from plants in different locations in the United States.</title>
        <authorList>
            <person name="Frank C."/>
        </authorList>
    </citation>
    <scope>NUCLEOTIDE SEQUENCE [LARGE SCALE GENOMIC DNA]</scope>
    <source>
        <strain evidence="2 3">WP4_2_2</strain>
    </source>
</reference>
<dbReference type="RefSeq" id="WP_184123981.1">
    <property type="nucleotide sequence ID" value="NZ_JACHBW010000027.1"/>
</dbReference>
<comment type="caution">
    <text evidence="2">The sequence shown here is derived from an EMBL/GenBank/DDBJ whole genome shotgun (WGS) entry which is preliminary data.</text>
</comment>
<feature type="transmembrane region" description="Helical" evidence="1">
    <location>
        <begin position="12"/>
        <end position="31"/>
    </location>
</feature>
<feature type="transmembrane region" description="Helical" evidence="1">
    <location>
        <begin position="73"/>
        <end position="93"/>
    </location>
</feature>
<sequence>MNTDLANARIRAIAACIIGIVSLGFGIFLLWKMTLFVRGDAGSWLIDAINRSRLIMHMERSLDEEGATFVGVFFYYVYGTLGYLLTLCLVLFAGPAAARIVERGWAQFRRECEDEARQMTIEAACERRRKRRIKAMQSKANKDGSGDFLWASAAVAFIVWLL</sequence>
<dbReference type="AlphaFoldDB" id="A0A7W9U3T8"/>